<keyword evidence="4 8" id="KW-0812">Transmembrane</keyword>
<feature type="transmembrane region" description="Helical" evidence="8">
    <location>
        <begin position="237"/>
        <end position="259"/>
    </location>
</feature>
<keyword evidence="2" id="KW-0328">Glycosyltransferase</keyword>
<dbReference type="SUPFAM" id="SSF53448">
    <property type="entry name" value="Nucleotide-diphospho-sugar transferases"/>
    <property type="match status" value="1"/>
</dbReference>
<dbReference type="PANTHER" id="PTHR48090:SF3">
    <property type="entry name" value="UNDECAPRENYL-PHOSPHATE 4-DEOXY-4-FORMAMIDO-L-ARABINOSE TRANSFERASE"/>
    <property type="match status" value="1"/>
</dbReference>
<evidence type="ECO:0000259" key="9">
    <source>
        <dbReference type="Pfam" id="PF00535"/>
    </source>
</evidence>
<keyword evidence="7 8" id="KW-0472">Membrane</keyword>
<dbReference type="InterPro" id="IPR029044">
    <property type="entry name" value="Nucleotide-diphossugar_trans"/>
</dbReference>
<evidence type="ECO:0000256" key="8">
    <source>
        <dbReference type="SAM" id="Phobius"/>
    </source>
</evidence>
<feature type="transmembrane region" description="Helical" evidence="8">
    <location>
        <begin position="271"/>
        <end position="293"/>
    </location>
</feature>
<evidence type="ECO:0000256" key="6">
    <source>
        <dbReference type="ARBA" id="ARBA00022989"/>
    </source>
</evidence>
<keyword evidence="3 10" id="KW-0808">Transferase</keyword>
<dbReference type="AlphaFoldDB" id="A0A0G1PZN0"/>
<keyword evidence="5" id="KW-0448">Lipopolysaccharide biosynthesis</keyword>
<name>A0A0G1PZN0_9BACT</name>
<feature type="domain" description="Glycosyltransferase 2-like" evidence="9">
    <location>
        <begin position="9"/>
        <end position="170"/>
    </location>
</feature>
<dbReference type="GO" id="GO:0009103">
    <property type="term" value="P:lipopolysaccharide biosynthetic process"/>
    <property type="evidence" value="ECO:0007669"/>
    <property type="project" value="UniProtKB-KW"/>
</dbReference>
<keyword evidence="1" id="KW-1003">Cell membrane</keyword>
<protein>
    <submittedName>
        <fullName evidence="10">Undecaprenyl-phosphate 4-deoxy-4-formamido-L-arabinose transferase</fullName>
    </submittedName>
</protein>
<dbReference type="EMBL" id="LCLA01000001">
    <property type="protein sequence ID" value="KKU10928.1"/>
    <property type="molecule type" value="Genomic_DNA"/>
</dbReference>
<evidence type="ECO:0000256" key="4">
    <source>
        <dbReference type="ARBA" id="ARBA00022692"/>
    </source>
</evidence>
<dbReference type="InterPro" id="IPR001173">
    <property type="entry name" value="Glyco_trans_2-like"/>
</dbReference>
<evidence type="ECO:0000313" key="10">
    <source>
        <dbReference type="EMBL" id="KKU10928.1"/>
    </source>
</evidence>
<organism evidence="10 11">
    <name type="scientific">Candidatus Woesebacteria bacterium GW2011_GWB1_45_5</name>
    <dbReference type="NCBI Taxonomy" id="1618581"/>
    <lineage>
        <taxon>Bacteria</taxon>
        <taxon>Candidatus Woeseibacteriota</taxon>
    </lineage>
</organism>
<evidence type="ECO:0000256" key="5">
    <source>
        <dbReference type="ARBA" id="ARBA00022985"/>
    </source>
</evidence>
<evidence type="ECO:0000256" key="1">
    <source>
        <dbReference type="ARBA" id="ARBA00022475"/>
    </source>
</evidence>
<dbReference type="PANTHER" id="PTHR48090">
    <property type="entry name" value="UNDECAPRENYL-PHOSPHATE 4-DEOXY-4-FORMAMIDO-L-ARABINOSE TRANSFERASE-RELATED"/>
    <property type="match status" value="1"/>
</dbReference>
<evidence type="ECO:0000313" key="11">
    <source>
        <dbReference type="Proteomes" id="UP000034329"/>
    </source>
</evidence>
<sequence length="314" mass="35503">MSKDHPDISIVVPAKDEERSIVPLFNELGRVLKSVNKTHEIIFVDDGSTDKTLEAMKDLRKKDKRVKIISLRGCFGKSIALQSGFDHAEGDIVITMDADLQDDPREIPRFLTEINRGYDLVSGWKKLRHDPLNKKLPSKIGNWLARFLTGVKIHDLNSGFKAYRREVVKNLNLYGELYKFIPVIAQNQNYKVGEIVVAHRRRKYGKSKYGWQRNIKGILDLFTVAFLSGYLRRPGHFFGTIGLGSFSAGFAIGLYITYLRLTTGTIQSRQPLLFLGVLLMVVGVQLVTTGLLAELFVNLSSKDDTGEKIKQTYL</sequence>
<dbReference type="Proteomes" id="UP000034329">
    <property type="component" value="Unassembled WGS sequence"/>
</dbReference>
<reference evidence="10 11" key="1">
    <citation type="journal article" date="2015" name="Nature">
        <title>rRNA introns, odd ribosomes, and small enigmatic genomes across a large radiation of phyla.</title>
        <authorList>
            <person name="Brown C.T."/>
            <person name="Hug L.A."/>
            <person name="Thomas B.C."/>
            <person name="Sharon I."/>
            <person name="Castelle C.J."/>
            <person name="Singh A."/>
            <person name="Wilkins M.J."/>
            <person name="Williams K.H."/>
            <person name="Banfield J.F."/>
        </authorList>
    </citation>
    <scope>NUCLEOTIDE SEQUENCE [LARGE SCALE GENOMIC DNA]</scope>
</reference>
<evidence type="ECO:0000256" key="3">
    <source>
        <dbReference type="ARBA" id="ARBA00022679"/>
    </source>
</evidence>
<dbReference type="Pfam" id="PF00535">
    <property type="entry name" value="Glycos_transf_2"/>
    <property type="match status" value="1"/>
</dbReference>
<dbReference type="CDD" id="cd04187">
    <property type="entry name" value="DPM1_like_bac"/>
    <property type="match status" value="1"/>
</dbReference>
<dbReference type="GO" id="GO:0005886">
    <property type="term" value="C:plasma membrane"/>
    <property type="evidence" value="ECO:0007669"/>
    <property type="project" value="TreeGrafter"/>
</dbReference>
<comment type="caution">
    <text evidence="10">The sequence shown here is derived from an EMBL/GenBank/DDBJ whole genome shotgun (WGS) entry which is preliminary data.</text>
</comment>
<dbReference type="GO" id="GO:0099621">
    <property type="term" value="F:undecaprenyl-phosphate 4-deoxy-4-formamido-L-arabinose transferase activity"/>
    <property type="evidence" value="ECO:0007669"/>
    <property type="project" value="TreeGrafter"/>
</dbReference>
<dbReference type="InterPro" id="IPR050256">
    <property type="entry name" value="Glycosyltransferase_2"/>
</dbReference>
<proteinExistence type="predicted"/>
<accession>A0A0G1PZN0</accession>
<keyword evidence="6 8" id="KW-1133">Transmembrane helix</keyword>
<evidence type="ECO:0000256" key="7">
    <source>
        <dbReference type="ARBA" id="ARBA00023136"/>
    </source>
</evidence>
<evidence type="ECO:0000256" key="2">
    <source>
        <dbReference type="ARBA" id="ARBA00022676"/>
    </source>
</evidence>
<dbReference type="Gene3D" id="3.90.550.10">
    <property type="entry name" value="Spore Coat Polysaccharide Biosynthesis Protein SpsA, Chain A"/>
    <property type="match status" value="1"/>
</dbReference>
<gene>
    <name evidence="10" type="ORF">UX13_C0001G0019</name>
</gene>